<evidence type="ECO:0000256" key="1">
    <source>
        <dbReference type="ARBA" id="ARBA00024204"/>
    </source>
</evidence>
<accession>A0A0C3MBB5</accession>
<dbReference type="HOGENOM" id="CLU_090093_0_0_1"/>
<dbReference type="PANTHER" id="PTHR31905:SF2">
    <property type="entry name" value="PROTEIN MIX23"/>
    <property type="match status" value="1"/>
</dbReference>
<sequence length="187" mass="21632">MGPPVLGSQAIHSPSTAPKIVNVNAQTCMNMSLFKDLLKEYRKADDAITMRLNRSTAQFRDRDRLGLGPKDSSPQDEACLYLWREIVENWKGRMRIINYCVDVVDNVMQERLKGVEGTEAGLDAQPNVRAKLYTEEVLRNQIHNEITVEKIIRQRSIDAFKSRCKFFEPPESDPEARQWWESSFSRR</sequence>
<protein>
    <recommendedName>
        <fullName evidence="4">Caffeine-induced death protein 2</fullName>
    </recommendedName>
</protein>
<keyword evidence="3" id="KW-1185">Reference proteome</keyword>
<dbReference type="STRING" id="1051891.A0A0C3MBB5"/>
<proteinExistence type="inferred from homology"/>
<dbReference type="AlphaFoldDB" id="A0A0C3MBB5"/>
<gene>
    <name evidence="2" type="ORF">M407DRAFT_241955</name>
</gene>
<name>A0A0C3MBB5_9AGAM</name>
<dbReference type="Proteomes" id="UP000054248">
    <property type="component" value="Unassembled WGS sequence"/>
</dbReference>
<comment type="similarity">
    <text evidence="1">Belongs to the MIX23 family.</text>
</comment>
<organism evidence="2 3">
    <name type="scientific">Tulasnella calospora MUT 4182</name>
    <dbReference type="NCBI Taxonomy" id="1051891"/>
    <lineage>
        <taxon>Eukaryota</taxon>
        <taxon>Fungi</taxon>
        <taxon>Dikarya</taxon>
        <taxon>Basidiomycota</taxon>
        <taxon>Agaricomycotina</taxon>
        <taxon>Agaricomycetes</taxon>
        <taxon>Cantharellales</taxon>
        <taxon>Tulasnellaceae</taxon>
        <taxon>Tulasnella</taxon>
    </lineage>
</organism>
<evidence type="ECO:0000313" key="3">
    <source>
        <dbReference type="Proteomes" id="UP000054248"/>
    </source>
</evidence>
<dbReference type="InterPro" id="IPR019171">
    <property type="entry name" value="MIX23"/>
</dbReference>
<dbReference type="OrthoDB" id="5593818at2759"/>
<reference evidence="3" key="2">
    <citation type="submission" date="2015-01" db="EMBL/GenBank/DDBJ databases">
        <title>Evolutionary Origins and Diversification of the Mycorrhizal Mutualists.</title>
        <authorList>
            <consortium name="DOE Joint Genome Institute"/>
            <consortium name="Mycorrhizal Genomics Consortium"/>
            <person name="Kohler A."/>
            <person name="Kuo A."/>
            <person name="Nagy L.G."/>
            <person name="Floudas D."/>
            <person name="Copeland A."/>
            <person name="Barry K.W."/>
            <person name="Cichocki N."/>
            <person name="Veneault-Fourrey C."/>
            <person name="LaButti K."/>
            <person name="Lindquist E.A."/>
            <person name="Lipzen A."/>
            <person name="Lundell T."/>
            <person name="Morin E."/>
            <person name="Murat C."/>
            <person name="Riley R."/>
            <person name="Ohm R."/>
            <person name="Sun H."/>
            <person name="Tunlid A."/>
            <person name="Henrissat B."/>
            <person name="Grigoriev I.V."/>
            <person name="Hibbett D.S."/>
            <person name="Martin F."/>
        </authorList>
    </citation>
    <scope>NUCLEOTIDE SEQUENCE [LARGE SCALE GENOMIC DNA]</scope>
    <source>
        <strain evidence="3">MUT 4182</strain>
    </source>
</reference>
<evidence type="ECO:0008006" key="4">
    <source>
        <dbReference type="Google" id="ProtNLM"/>
    </source>
</evidence>
<dbReference type="EMBL" id="KN822966">
    <property type="protein sequence ID" value="KIO31042.1"/>
    <property type="molecule type" value="Genomic_DNA"/>
</dbReference>
<dbReference type="GO" id="GO:0005758">
    <property type="term" value="C:mitochondrial intermembrane space"/>
    <property type="evidence" value="ECO:0007669"/>
    <property type="project" value="InterPro"/>
</dbReference>
<evidence type="ECO:0000313" key="2">
    <source>
        <dbReference type="EMBL" id="KIO31042.1"/>
    </source>
</evidence>
<dbReference type="Pfam" id="PF09774">
    <property type="entry name" value="MIX23"/>
    <property type="match status" value="1"/>
</dbReference>
<dbReference type="PANTHER" id="PTHR31905">
    <property type="entry name" value="COILED-COIL DOMAIN-CONTAINING PROTEIN 58"/>
    <property type="match status" value="1"/>
</dbReference>
<reference evidence="2 3" key="1">
    <citation type="submission" date="2014-04" db="EMBL/GenBank/DDBJ databases">
        <authorList>
            <consortium name="DOE Joint Genome Institute"/>
            <person name="Kuo A."/>
            <person name="Girlanda M."/>
            <person name="Perotto S."/>
            <person name="Kohler A."/>
            <person name="Nagy L.G."/>
            <person name="Floudas D."/>
            <person name="Copeland A."/>
            <person name="Barry K.W."/>
            <person name="Cichocki N."/>
            <person name="Veneault-Fourrey C."/>
            <person name="LaButti K."/>
            <person name="Lindquist E.A."/>
            <person name="Lipzen A."/>
            <person name="Lundell T."/>
            <person name="Morin E."/>
            <person name="Murat C."/>
            <person name="Sun H."/>
            <person name="Tunlid A."/>
            <person name="Henrissat B."/>
            <person name="Grigoriev I.V."/>
            <person name="Hibbett D.S."/>
            <person name="Martin F."/>
            <person name="Nordberg H.P."/>
            <person name="Cantor M.N."/>
            <person name="Hua S.X."/>
        </authorList>
    </citation>
    <scope>NUCLEOTIDE SEQUENCE [LARGE SCALE GENOMIC DNA]</scope>
    <source>
        <strain evidence="2 3">MUT 4182</strain>
    </source>
</reference>